<name>L0RWB4_MYCC1</name>
<keyword evidence="1" id="KW-1133">Transmembrane helix</keyword>
<feature type="transmembrane region" description="Helical" evidence="1">
    <location>
        <begin position="39"/>
        <end position="59"/>
    </location>
</feature>
<protein>
    <submittedName>
        <fullName evidence="2">Uncharacterized protein</fullName>
    </submittedName>
</protein>
<sequence length="64" mass="7253">MISSFNSSEFFDFGLSSILHPIIEELEAMIPKGIAKPNIRLIFLLFILFSPFNLCLSIIKNYGT</sequence>
<dbReference type="HOGENOM" id="CLU_2862972_0_0_14"/>
<keyword evidence="1" id="KW-0472">Membrane</keyword>
<accession>L0RWB4</accession>
<keyword evidence="3" id="KW-1185">Reference proteome</keyword>
<evidence type="ECO:0000256" key="1">
    <source>
        <dbReference type="SAM" id="Phobius"/>
    </source>
</evidence>
<proteinExistence type="predicted"/>
<gene>
    <name evidence="2" type="primary">MCYN0700</name>
    <name evidence="2" type="ordered locus">MCYN_0700</name>
</gene>
<evidence type="ECO:0000313" key="2">
    <source>
        <dbReference type="EMBL" id="CCP24432.1"/>
    </source>
</evidence>
<dbReference type="AlphaFoldDB" id="L0RWB4"/>
<reference evidence="3" key="1">
    <citation type="journal article" date="2013" name="Genome Announc.">
        <title>Complete genome sequence of Mycoplasma cynos strain C142.</title>
        <authorList>
            <person name="Walker C.A."/>
            <person name="Mannering S.A."/>
            <person name="Shields S."/>
            <person name="Blake D.P."/>
            <person name="Brownlie J."/>
        </authorList>
    </citation>
    <scope>NUCLEOTIDE SEQUENCE [LARGE SCALE GENOMIC DNA]</scope>
    <source>
        <strain evidence="3">C142</strain>
    </source>
</reference>
<dbReference type="Proteomes" id="UP000010466">
    <property type="component" value="Chromosome"/>
</dbReference>
<dbReference type="EMBL" id="HF559394">
    <property type="protein sequence ID" value="CCP24432.1"/>
    <property type="molecule type" value="Genomic_DNA"/>
</dbReference>
<organism evidence="2 3">
    <name type="scientific">Mycoplasmopsis cynos (strain C142)</name>
    <name type="common">Mycoplasma cynos</name>
    <dbReference type="NCBI Taxonomy" id="1246955"/>
    <lineage>
        <taxon>Bacteria</taxon>
        <taxon>Bacillati</taxon>
        <taxon>Mycoplasmatota</taxon>
        <taxon>Mycoplasmoidales</taxon>
        <taxon>Metamycoplasmataceae</taxon>
        <taxon>Mycoplasmopsis</taxon>
    </lineage>
</organism>
<keyword evidence="1" id="KW-0812">Transmembrane</keyword>
<evidence type="ECO:0000313" key="3">
    <source>
        <dbReference type="Proteomes" id="UP000010466"/>
    </source>
</evidence>
<dbReference type="KEGG" id="mcy:MCYN_0700"/>